<comment type="caution">
    <text evidence="1">The sequence shown here is derived from an EMBL/GenBank/DDBJ whole genome shotgun (WGS) entry which is preliminary data.</text>
</comment>
<evidence type="ECO:0000313" key="2">
    <source>
        <dbReference type="Proteomes" id="UP000828251"/>
    </source>
</evidence>
<dbReference type="EMBL" id="JAIQCV010000009">
    <property type="protein sequence ID" value="KAH1063255.1"/>
    <property type="molecule type" value="Genomic_DNA"/>
</dbReference>
<protein>
    <submittedName>
        <fullName evidence="1">Uncharacterized protein</fullName>
    </submittedName>
</protein>
<dbReference type="Proteomes" id="UP000828251">
    <property type="component" value="Unassembled WGS sequence"/>
</dbReference>
<accession>A0A9D3UVP9</accession>
<dbReference type="AlphaFoldDB" id="A0A9D3UVP9"/>
<keyword evidence="2" id="KW-1185">Reference proteome</keyword>
<reference evidence="1 2" key="1">
    <citation type="journal article" date="2021" name="Plant Biotechnol. J.">
        <title>Multi-omics assisted identification of the key and species-specific regulatory components of drought-tolerant mechanisms in Gossypium stocksii.</title>
        <authorList>
            <person name="Yu D."/>
            <person name="Ke L."/>
            <person name="Zhang D."/>
            <person name="Wu Y."/>
            <person name="Sun Y."/>
            <person name="Mei J."/>
            <person name="Sun J."/>
            <person name="Sun Y."/>
        </authorList>
    </citation>
    <scope>NUCLEOTIDE SEQUENCE [LARGE SCALE GENOMIC DNA]</scope>
    <source>
        <strain evidence="2">cv. E1</strain>
        <tissue evidence="1">Leaf</tissue>
    </source>
</reference>
<dbReference type="OrthoDB" id="956950at2759"/>
<sequence>MEYLTIGNCVQVFQLEGRFLVSSLEKLHLKNMQELQVIWKAPEQIATFQNLTISNASLCLPIPEEFKVEESFELEHVFRHEDETNTVTEEDMVHPKLKRLELLQLPSLVYFSPLGYHFMFPRLNVTTVMENCPSMTMCFTVDVNNLTQART</sequence>
<evidence type="ECO:0000313" key="1">
    <source>
        <dbReference type="EMBL" id="KAH1063255.1"/>
    </source>
</evidence>
<name>A0A9D3UVP9_9ROSI</name>
<gene>
    <name evidence="1" type="ORF">J1N35_028242</name>
</gene>
<organism evidence="1 2">
    <name type="scientific">Gossypium stocksii</name>
    <dbReference type="NCBI Taxonomy" id="47602"/>
    <lineage>
        <taxon>Eukaryota</taxon>
        <taxon>Viridiplantae</taxon>
        <taxon>Streptophyta</taxon>
        <taxon>Embryophyta</taxon>
        <taxon>Tracheophyta</taxon>
        <taxon>Spermatophyta</taxon>
        <taxon>Magnoliopsida</taxon>
        <taxon>eudicotyledons</taxon>
        <taxon>Gunneridae</taxon>
        <taxon>Pentapetalae</taxon>
        <taxon>rosids</taxon>
        <taxon>malvids</taxon>
        <taxon>Malvales</taxon>
        <taxon>Malvaceae</taxon>
        <taxon>Malvoideae</taxon>
        <taxon>Gossypium</taxon>
    </lineage>
</organism>
<proteinExistence type="predicted"/>